<name>X6LSS7_RETFI</name>
<protein>
    <submittedName>
        <fullName evidence="2">Uncharacterized protein</fullName>
    </submittedName>
</protein>
<feature type="transmembrane region" description="Helical" evidence="1">
    <location>
        <begin position="129"/>
        <end position="148"/>
    </location>
</feature>
<keyword evidence="1" id="KW-1133">Transmembrane helix</keyword>
<evidence type="ECO:0000313" key="2">
    <source>
        <dbReference type="EMBL" id="ETO04953.1"/>
    </source>
</evidence>
<dbReference type="Proteomes" id="UP000023152">
    <property type="component" value="Unassembled WGS sequence"/>
</dbReference>
<keyword evidence="3" id="KW-1185">Reference proteome</keyword>
<organism evidence="2 3">
    <name type="scientific">Reticulomyxa filosa</name>
    <dbReference type="NCBI Taxonomy" id="46433"/>
    <lineage>
        <taxon>Eukaryota</taxon>
        <taxon>Sar</taxon>
        <taxon>Rhizaria</taxon>
        <taxon>Retaria</taxon>
        <taxon>Foraminifera</taxon>
        <taxon>Monothalamids</taxon>
        <taxon>Reticulomyxidae</taxon>
        <taxon>Reticulomyxa</taxon>
    </lineage>
</organism>
<dbReference type="EMBL" id="ASPP01028716">
    <property type="protein sequence ID" value="ETO04953.1"/>
    <property type="molecule type" value="Genomic_DNA"/>
</dbReference>
<evidence type="ECO:0000256" key="1">
    <source>
        <dbReference type="SAM" id="Phobius"/>
    </source>
</evidence>
<accession>X6LSS7</accession>
<reference evidence="2 3" key="1">
    <citation type="journal article" date="2013" name="Curr. Biol.">
        <title>The Genome of the Foraminiferan Reticulomyxa filosa.</title>
        <authorList>
            <person name="Glockner G."/>
            <person name="Hulsmann N."/>
            <person name="Schleicher M."/>
            <person name="Noegel A.A."/>
            <person name="Eichinger L."/>
            <person name="Gallinger C."/>
            <person name="Pawlowski J."/>
            <person name="Sierra R."/>
            <person name="Euteneuer U."/>
            <person name="Pillet L."/>
            <person name="Moustafa A."/>
            <person name="Platzer M."/>
            <person name="Groth M."/>
            <person name="Szafranski K."/>
            <person name="Schliwa M."/>
        </authorList>
    </citation>
    <scope>NUCLEOTIDE SEQUENCE [LARGE SCALE GENOMIC DNA]</scope>
</reference>
<gene>
    <name evidence="2" type="ORF">RFI_32442</name>
</gene>
<evidence type="ECO:0000313" key="3">
    <source>
        <dbReference type="Proteomes" id="UP000023152"/>
    </source>
</evidence>
<keyword evidence="1" id="KW-0812">Transmembrane</keyword>
<proteinExistence type="predicted"/>
<keyword evidence="1" id="KW-0472">Membrane</keyword>
<comment type="caution">
    <text evidence="2">The sequence shown here is derived from an EMBL/GenBank/DDBJ whole genome shotgun (WGS) entry which is preliminary data.</text>
</comment>
<dbReference type="AlphaFoldDB" id="X6LSS7"/>
<sequence length="167" mass="19783">MKSKYTVFGLIKKHVSHFPEKVVALFEKLKIGFLQFARELNSESKVQLITQLLDWTRDDPKSNEKIASLLNKYIAQRLIENTTNTKDADLLFKVMQIMPFLSDNNMYKLSNNTILANDIRFLPFFIRFIKVYFLFYFIFFYQNIFFFLDISVSNLSKRGMNIGKPYS</sequence>